<evidence type="ECO:0000313" key="3">
    <source>
        <dbReference type="Proteomes" id="UP000724874"/>
    </source>
</evidence>
<comment type="caution">
    <text evidence="2">The sequence shown here is derived from an EMBL/GenBank/DDBJ whole genome shotgun (WGS) entry which is preliminary data.</text>
</comment>
<proteinExistence type="predicted"/>
<dbReference type="EMBL" id="JADNYJ010000031">
    <property type="protein sequence ID" value="KAF8903364.1"/>
    <property type="molecule type" value="Genomic_DNA"/>
</dbReference>
<keyword evidence="3" id="KW-1185">Reference proteome</keyword>
<accession>A0A9P5NTK5</accession>
<feature type="region of interest" description="Disordered" evidence="1">
    <location>
        <begin position="16"/>
        <end position="41"/>
    </location>
</feature>
<protein>
    <submittedName>
        <fullName evidence="2">Uncharacterized protein</fullName>
    </submittedName>
</protein>
<evidence type="ECO:0000313" key="2">
    <source>
        <dbReference type="EMBL" id="KAF8903364.1"/>
    </source>
</evidence>
<dbReference type="Proteomes" id="UP000724874">
    <property type="component" value="Unassembled WGS sequence"/>
</dbReference>
<reference evidence="2" key="1">
    <citation type="submission" date="2020-11" db="EMBL/GenBank/DDBJ databases">
        <authorList>
            <consortium name="DOE Joint Genome Institute"/>
            <person name="Ahrendt S."/>
            <person name="Riley R."/>
            <person name="Andreopoulos W."/>
            <person name="LaButti K."/>
            <person name="Pangilinan J."/>
            <person name="Ruiz-duenas F.J."/>
            <person name="Barrasa J.M."/>
            <person name="Sanchez-Garcia M."/>
            <person name="Camarero S."/>
            <person name="Miyauchi S."/>
            <person name="Serrano A."/>
            <person name="Linde D."/>
            <person name="Babiker R."/>
            <person name="Drula E."/>
            <person name="Ayuso-Fernandez I."/>
            <person name="Pacheco R."/>
            <person name="Padilla G."/>
            <person name="Ferreira P."/>
            <person name="Barriuso J."/>
            <person name="Kellner H."/>
            <person name="Castanera R."/>
            <person name="Alfaro M."/>
            <person name="Ramirez L."/>
            <person name="Pisabarro A.G."/>
            <person name="Kuo A."/>
            <person name="Tritt A."/>
            <person name="Lipzen A."/>
            <person name="He G."/>
            <person name="Yan M."/>
            <person name="Ng V."/>
            <person name="Cullen D."/>
            <person name="Martin F."/>
            <person name="Rosso M.-N."/>
            <person name="Henrissat B."/>
            <person name="Hibbett D."/>
            <person name="Martinez A.T."/>
            <person name="Grigoriev I.V."/>
        </authorList>
    </citation>
    <scope>NUCLEOTIDE SEQUENCE</scope>
    <source>
        <strain evidence="2">AH 44721</strain>
    </source>
</reference>
<evidence type="ECO:0000256" key="1">
    <source>
        <dbReference type="SAM" id="MobiDB-lite"/>
    </source>
</evidence>
<sequence>MATAVEQLASLKSLVLPGEVHPTREKPPHEVSPGTPRTGAMQPVCPAVKLNDVIWNSGWIFVPCAHPPPRYAPAV</sequence>
<gene>
    <name evidence="2" type="ORF">CPB84DRAFT_1774688</name>
</gene>
<organism evidence="2 3">
    <name type="scientific">Gymnopilus junonius</name>
    <name type="common">Spectacular rustgill mushroom</name>
    <name type="synonym">Gymnopilus spectabilis subsp. junonius</name>
    <dbReference type="NCBI Taxonomy" id="109634"/>
    <lineage>
        <taxon>Eukaryota</taxon>
        <taxon>Fungi</taxon>
        <taxon>Dikarya</taxon>
        <taxon>Basidiomycota</taxon>
        <taxon>Agaricomycotina</taxon>
        <taxon>Agaricomycetes</taxon>
        <taxon>Agaricomycetidae</taxon>
        <taxon>Agaricales</taxon>
        <taxon>Agaricineae</taxon>
        <taxon>Hymenogastraceae</taxon>
        <taxon>Gymnopilus</taxon>
    </lineage>
</organism>
<dbReference type="AlphaFoldDB" id="A0A9P5NTK5"/>
<name>A0A9P5NTK5_GYMJU</name>